<feature type="domain" description="MRH" evidence="9">
    <location>
        <begin position="279"/>
        <end position="423"/>
    </location>
</feature>
<evidence type="ECO:0000256" key="8">
    <source>
        <dbReference type="SAM" id="MobiDB-lite"/>
    </source>
</evidence>
<gene>
    <name evidence="10" type="ORF">BIW11_08326</name>
</gene>
<keyword evidence="4" id="KW-0732">Signal</keyword>
<dbReference type="GO" id="GO:0007041">
    <property type="term" value="P:lysosomal transport"/>
    <property type="evidence" value="ECO:0007669"/>
    <property type="project" value="InterPro"/>
</dbReference>
<organism evidence="10 11">
    <name type="scientific">Tropilaelaps mercedesae</name>
    <dbReference type="NCBI Taxonomy" id="418985"/>
    <lineage>
        <taxon>Eukaryota</taxon>
        <taxon>Metazoa</taxon>
        <taxon>Ecdysozoa</taxon>
        <taxon>Arthropoda</taxon>
        <taxon>Chelicerata</taxon>
        <taxon>Arachnida</taxon>
        <taxon>Acari</taxon>
        <taxon>Parasitiformes</taxon>
        <taxon>Mesostigmata</taxon>
        <taxon>Gamasina</taxon>
        <taxon>Dermanyssoidea</taxon>
        <taxon>Laelapidae</taxon>
        <taxon>Tropilaelaps</taxon>
    </lineage>
</organism>
<dbReference type="AlphaFoldDB" id="A0A1V9XQE4"/>
<evidence type="ECO:0000259" key="9">
    <source>
        <dbReference type="PROSITE" id="PS51914"/>
    </source>
</evidence>
<evidence type="ECO:0000256" key="5">
    <source>
        <dbReference type="ARBA" id="ARBA00022989"/>
    </source>
</evidence>
<dbReference type="OrthoDB" id="4504960at2759"/>
<keyword evidence="10" id="KW-0675">Receptor</keyword>
<evidence type="ECO:0000313" key="10">
    <source>
        <dbReference type="EMBL" id="OQR75578.1"/>
    </source>
</evidence>
<dbReference type="InParanoid" id="A0A1V9XQE4"/>
<dbReference type="GO" id="GO:0005537">
    <property type="term" value="F:D-mannose binding"/>
    <property type="evidence" value="ECO:0007669"/>
    <property type="project" value="InterPro"/>
</dbReference>
<feature type="domain" description="MRH" evidence="9">
    <location>
        <begin position="108"/>
        <end position="248"/>
    </location>
</feature>
<proteinExistence type="predicted"/>
<evidence type="ECO:0000256" key="7">
    <source>
        <dbReference type="ARBA" id="ARBA00023157"/>
    </source>
</evidence>
<dbReference type="InterPro" id="IPR000479">
    <property type="entry name" value="CIMR_rpt"/>
</dbReference>
<keyword evidence="5" id="KW-1133">Transmembrane helix</keyword>
<dbReference type="Pfam" id="PF00878">
    <property type="entry name" value="CIMR"/>
    <property type="match status" value="3"/>
</dbReference>
<dbReference type="InterPro" id="IPR009011">
    <property type="entry name" value="Man6P_isomerase_rcpt-bd_dom_sf"/>
</dbReference>
<dbReference type="PANTHER" id="PTHR15071:SF17">
    <property type="entry name" value="CATION-INDEPENDENT MANNOSE-6-PHOSPHATE RECEPTOR"/>
    <property type="match status" value="1"/>
</dbReference>
<evidence type="ECO:0000256" key="3">
    <source>
        <dbReference type="ARBA" id="ARBA00022692"/>
    </source>
</evidence>
<comment type="subcellular location">
    <subcellularLocation>
        <location evidence="1">Endomembrane system</location>
    </subcellularLocation>
</comment>
<keyword evidence="3" id="KW-0812">Transmembrane</keyword>
<dbReference type="STRING" id="418985.A0A1V9XQE4"/>
<evidence type="ECO:0000313" key="11">
    <source>
        <dbReference type="Proteomes" id="UP000192247"/>
    </source>
</evidence>
<dbReference type="SUPFAM" id="SSF50911">
    <property type="entry name" value="Mannose 6-phosphate receptor domain"/>
    <property type="match status" value="3"/>
</dbReference>
<sequence length="609" mass="66990">MATDRRSDTAAGWGWHTVAAAVDDYSDRRRSSSRNLTAGRNDAGNSSVREKDNDIYRRSAPISMERLFTANRLSIALVLFIQLVSVNSSEQQPASSHAEFCAGSKNGLDGKVLGAYTWVARKPTDQHEVSMIYLSLCEPLNFTRNAGDNSQLHLVGCNGALVCHVTRHRSNNSYVAQVLIKADEGNQPFELKQNYLFLTGGNCSQFFNKKTGVLISFQCGIHLGSPQYMFEVQCETVFRWRTSAACNDNLSNGASGSGTNILAPGSTPSSVVILPKVQVPCYVIDERTGHKYDLSHLTRLRGVHKVEAAKDLYINICQEITDPLIGCTTPGTAACLNLGSSWKSVGLINSSTRVQLIRETGDLIMTYKPSKKAKAFSNCTSEPSTVIHFRCPNKRGRSRPPRLLADISCQYMIEWETDHACPEHAIVGDPLSCKFDIDGNRLDLERLRNPKGLHRVSNVTIFGQQNEVVIDICSHGIGDGGACGVMASTQTANVCFNGSDGNAFILGSKVESHLRYTDGRATLVYLDGNPCRPDSNRKWSSVIEFVCDSEATFGEPELVSVDTDICMIRFEWKTVSACVPDVIIQDENADYSELQETCRYTLHTNKSHG</sequence>
<dbReference type="InterPro" id="IPR044865">
    <property type="entry name" value="MRH_dom"/>
</dbReference>
<keyword evidence="2" id="KW-0813">Transport</keyword>
<dbReference type="Gene3D" id="2.70.130.10">
    <property type="entry name" value="Mannose-6-phosphate receptor binding domain"/>
    <property type="match status" value="3"/>
</dbReference>
<evidence type="ECO:0000256" key="2">
    <source>
        <dbReference type="ARBA" id="ARBA00022448"/>
    </source>
</evidence>
<dbReference type="PROSITE" id="PS51914">
    <property type="entry name" value="MRH"/>
    <property type="match status" value="3"/>
</dbReference>
<feature type="non-terminal residue" evidence="10">
    <location>
        <position position="609"/>
    </location>
</feature>
<feature type="region of interest" description="Disordered" evidence="8">
    <location>
        <begin position="30"/>
        <end position="52"/>
    </location>
</feature>
<feature type="compositionally biased region" description="Polar residues" evidence="8">
    <location>
        <begin position="35"/>
        <end position="47"/>
    </location>
</feature>
<dbReference type="GO" id="GO:0038023">
    <property type="term" value="F:signaling receptor activity"/>
    <property type="evidence" value="ECO:0007669"/>
    <property type="project" value="InterPro"/>
</dbReference>
<feature type="domain" description="MRH" evidence="9">
    <location>
        <begin position="431"/>
        <end position="580"/>
    </location>
</feature>
<evidence type="ECO:0000256" key="4">
    <source>
        <dbReference type="ARBA" id="ARBA00022729"/>
    </source>
</evidence>
<keyword evidence="7" id="KW-1015">Disulfide bond</keyword>
<comment type="caution">
    <text evidence="10">The sequence shown here is derived from an EMBL/GenBank/DDBJ whole genome shotgun (WGS) entry which is preliminary data.</text>
</comment>
<dbReference type="EMBL" id="MNPL01006162">
    <property type="protein sequence ID" value="OQR75578.1"/>
    <property type="molecule type" value="Genomic_DNA"/>
</dbReference>
<dbReference type="GO" id="GO:0005770">
    <property type="term" value="C:late endosome"/>
    <property type="evidence" value="ECO:0007669"/>
    <property type="project" value="TreeGrafter"/>
</dbReference>
<name>A0A1V9XQE4_9ACAR</name>
<keyword evidence="6" id="KW-0472">Membrane</keyword>
<protein>
    <submittedName>
        <fullName evidence="10">Cation-independent mannose-6-phosphate receptor-like</fullName>
    </submittedName>
</protein>
<keyword evidence="11" id="KW-1185">Reference proteome</keyword>
<dbReference type="PANTHER" id="PTHR15071">
    <property type="entry name" value="MANNOSE-6-PHOSPHATE RECEPTOR FAMILY MEMBER"/>
    <property type="match status" value="1"/>
</dbReference>
<dbReference type="GO" id="GO:0005886">
    <property type="term" value="C:plasma membrane"/>
    <property type="evidence" value="ECO:0007669"/>
    <property type="project" value="TreeGrafter"/>
</dbReference>
<dbReference type="GO" id="GO:0005520">
    <property type="term" value="F:insulin-like growth factor binding"/>
    <property type="evidence" value="ECO:0007669"/>
    <property type="project" value="TreeGrafter"/>
</dbReference>
<dbReference type="SMART" id="SM01404">
    <property type="entry name" value="CIMR"/>
    <property type="match status" value="2"/>
</dbReference>
<dbReference type="Proteomes" id="UP000192247">
    <property type="component" value="Unassembled WGS sequence"/>
</dbReference>
<accession>A0A1V9XQE4</accession>
<dbReference type="GO" id="GO:0005802">
    <property type="term" value="C:trans-Golgi network"/>
    <property type="evidence" value="ECO:0007669"/>
    <property type="project" value="TreeGrafter"/>
</dbReference>
<evidence type="ECO:0000256" key="1">
    <source>
        <dbReference type="ARBA" id="ARBA00004308"/>
    </source>
</evidence>
<reference evidence="10 11" key="1">
    <citation type="journal article" date="2017" name="Gigascience">
        <title>Draft genome of the honey bee ectoparasitic mite, Tropilaelaps mercedesae, is shaped by the parasitic life history.</title>
        <authorList>
            <person name="Dong X."/>
            <person name="Armstrong S.D."/>
            <person name="Xia D."/>
            <person name="Makepeace B.L."/>
            <person name="Darby A.C."/>
            <person name="Kadowaki T."/>
        </authorList>
    </citation>
    <scope>NUCLEOTIDE SEQUENCE [LARGE SCALE GENOMIC DNA]</scope>
    <source>
        <strain evidence="10">Wuxi-XJTLU</strain>
    </source>
</reference>
<evidence type="ECO:0000256" key="6">
    <source>
        <dbReference type="ARBA" id="ARBA00023136"/>
    </source>
</evidence>